<comment type="caution">
    <text evidence="1">The sequence shown here is derived from an EMBL/GenBank/DDBJ whole genome shotgun (WGS) entry which is preliminary data.</text>
</comment>
<dbReference type="EMBL" id="BAABBE010000007">
    <property type="protein sequence ID" value="GAA3641871.1"/>
    <property type="molecule type" value="Genomic_DNA"/>
</dbReference>
<accession>A0ABP7AWY8</accession>
<name>A0ABP7AWY8_9PSEU</name>
<evidence type="ECO:0000313" key="2">
    <source>
        <dbReference type="Proteomes" id="UP001500711"/>
    </source>
</evidence>
<dbReference type="Proteomes" id="UP001500711">
    <property type="component" value="Unassembled WGS sequence"/>
</dbReference>
<keyword evidence="2" id="KW-1185">Reference proteome</keyword>
<gene>
    <name evidence="1" type="ORF">GCM10022267_30380</name>
</gene>
<organism evidence="1 2">
    <name type="scientific">Lentzea roselyniae</name>
    <dbReference type="NCBI Taxonomy" id="531940"/>
    <lineage>
        <taxon>Bacteria</taxon>
        <taxon>Bacillati</taxon>
        <taxon>Actinomycetota</taxon>
        <taxon>Actinomycetes</taxon>
        <taxon>Pseudonocardiales</taxon>
        <taxon>Pseudonocardiaceae</taxon>
        <taxon>Lentzea</taxon>
    </lineage>
</organism>
<protein>
    <submittedName>
        <fullName evidence="1">Uncharacterized protein</fullName>
    </submittedName>
</protein>
<sequence length="66" mass="7220">MQGRVRLPVQVTQGVPLHEGQPERGERLAQRAVVAVLQAFHGECDVSGAVLHDGDPNHVAYIRKLI</sequence>
<proteinExistence type="predicted"/>
<reference evidence="2" key="1">
    <citation type="journal article" date="2019" name="Int. J. Syst. Evol. Microbiol.">
        <title>The Global Catalogue of Microorganisms (GCM) 10K type strain sequencing project: providing services to taxonomists for standard genome sequencing and annotation.</title>
        <authorList>
            <consortium name="The Broad Institute Genomics Platform"/>
            <consortium name="The Broad Institute Genome Sequencing Center for Infectious Disease"/>
            <person name="Wu L."/>
            <person name="Ma J."/>
        </authorList>
    </citation>
    <scope>NUCLEOTIDE SEQUENCE [LARGE SCALE GENOMIC DNA]</scope>
    <source>
        <strain evidence="2">JCM 17494</strain>
    </source>
</reference>
<evidence type="ECO:0000313" key="1">
    <source>
        <dbReference type="EMBL" id="GAA3641871.1"/>
    </source>
</evidence>